<evidence type="ECO:0000256" key="1">
    <source>
        <dbReference type="SAM" id="MobiDB-lite"/>
    </source>
</evidence>
<gene>
    <name evidence="2" type="ORF">CFP75_38225</name>
</gene>
<dbReference type="RefSeq" id="WP_020636250.1">
    <property type="nucleotide sequence ID" value="NZ_KB913032.1"/>
</dbReference>
<keyword evidence="3" id="KW-1185">Reference proteome</keyword>
<comment type="caution">
    <text evidence="2">The sequence shown here is derived from an EMBL/GenBank/DDBJ whole genome shotgun (WGS) entry which is preliminary data.</text>
</comment>
<accession>A0A229R9U7</accession>
<dbReference type="Proteomes" id="UP000215563">
    <property type="component" value="Unassembled WGS sequence"/>
</dbReference>
<dbReference type="EMBL" id="NMQU01000148">
    <property type="protein sequence ID" value="OXM43417.1"/>
    <property type="molecule type" value="Genomic_DNA"/>
</dbReference>
<feature type="region of interest" description="Disordered" evidence="1">
    <location>
        <begin position="1"/>
        <end position="22"/>
    </location>
</feature>
<sequence>MSTGSIPDNPVRLWSQLEPDPDATTPAARRALGCLATYLLRHAGRGPVDGWAELWLRPGKHPAERLPPDQREYAR</sequence>
<dbReference type="AlphaFoldDB" id="A0A229R9U7"/>
<organism evidence="2 3">
    <name type="scientific">Amycolatopsis alba DSM 44262</name>
    <dbReference type="NCBI Taxonomy" id="1125972"/>
    <lineage>
        <taxon>Bacteria</taxon>
        <taxon>Bacillati</taxon>
        <taxon>Actinomycetota</taxon>
        <taxon>Actinomycetes</taxon>
        <taxon>Pseudonocardiales</taxon>
        <taxon>Pseudonocardiaceae</taxon>
        <taxon>Amycolatopsis</taxon>
    </lineage>
</organism>
<protein>
    <submittedName>
        <fullName evidence="2">Uncharacterized protein</fullName>
    </submittedName>
</protein>
<proteinExistence type="predicted"/>
<dbReference type="OrthoDB" id="711771at2"/>
<name>A0A229R9U7_AMYAL</name>
<evidence type="ECO:0000313" key="2">
    <source>
        <dbReference type="EMBL" id="OXM43417.1"/>
    </source>
</evidence>
<reference evidence="2 3" key="1">
    <citation type="submission" date="2017-07" db="EMBL/GenBank/DDBJ databases">
        <title>Amycolatopsis alba DSM 44262 Genome sequencing and assembly.</title>
        <authorList>
            <person name="Kaur N."/>
            <person name="Mayilraj S."/>
        </authorList>
    </citation>
    <scope>NUCLEOTIDE SEQUENCE [LARGE SCALE GENOMIC DNA]</scope>
    <source>
        <strain evidence="2 3">DSM 44262</strain>
    </source>
</reference>
<evidence type="ECO:0000313" key="3">
    <source>
        <dbReference type="Proteomes" id="UP000215563"/>
    </source>
</evidence>